<dbReference type="GO" id="GO:0008932">
    <property type="term" value="F:lytic endotransglycosylase activity"/>
    <property type="evidence" value="ECO:0007669"/>
    <property type="project" value="UniProtKB-UniRule"/>
</dbReference>
<dbReference type="GO" id="GO:0071555">
    <property type="term" value="P:cell wall organization"/>
    <property type="evidence" value="ECO:0007669"/>
    <property type="project" value="UniProtKB-KW"/>
</dbReference>
<comment type="subcellular location">
    <subcellularLocation>
        <location evidence="7">Cell membrane</location>
        <topology evidence="7">Single-pass membrane protein</topology>
    </subcellularLocation>
</comment>
<keyword evidence="3 7" id="KW-1133">Transmembrane helix</keyword>
<dbReference type="EMBL" id="MFAA01000034">
    <property type="protein sequence ID" value="OGD68482.1"/>
    <property type="molecule type" value="Genomic_DNA"/>
</dbReference>
<dbReference type="Proteomes" id="UP000185891">
    <property type="component" value="Unassembled WGS sequence"/>
</dbReference>
<evidence type="ECO:0000256" key="6">
    <source>
        <dbReference type="ARBA" id="ARBA00023316"/>
    </source>
</evidence>
<comment type="similarity">
    <text evidence="7">Belongs to the transglycosylase MltG family.</text>
</comment>
<dbReference type="PANTHER" id="PTHR30518">
    <property type="entry name" value="ENDOLYTIC MUREIN TRANSGLYCOSYLASE"/>
    <property type="match status" value="1"/>
</dbReference>
<evidence type="ECO:0000256" key="5">
    <source>
        <dbReference type="ARBA" id="ARBA00023239"/>
    </source>
</evidence>
<evidence type="ECO:0000256" key="3">
    <source>
        <dbReference type="ARBA" id="ARBA00022989"/>
    </source>
</evidence>
<dbReference type="HAMAP" id="MF_02065">
    <property type="entry name" value="MltG"/>
    <property type="match status" value="1"/>
</dbReference>
<reference evidence="8 9" key="1">
    <citation type="journal article" date="2016" name="Nat. Commun.">
        <title>Thousands of microbial genomes shed light on interconnected biogeochemical processes in an aquifer system.</title>
        <authorList>
            <person name="Anantharaman K."/>
            <person name="Brown C.T."/>
            <person name="Hug L.A."/>
            <person name="Sharon I."/>
            <person name="Castelle C.J."/>
            <person name="Probst A.J."/>
            <person name="Thomas B.C."/>
            <person name="Singh A."/>
            <person name="Wilkins M.J."/>
            <person name="Karaoz U."/>
            <person name="Brodie E.L."/>
            <person name="Williams K.H."/>
            <person name="Hubbard S.S."/>
            <person name="Banfield J.F."/>
        </authorList>
    </citation>
    <scope>NUCLEOTIDE SEQUENCE [LARGE SCALE GENOMIC DNA]</scope>
</reference>
<keyword evidence="4 7" id="KW-0472">Membrane</keyword>
<dbReference type="AlphaFoldDB" id="A0A1F5EM64"/>
<gene>
    <name evidence="7" type="primary">mltG</name>
    <name evidence="8" type="ORF">A3E89_01095</name>
</gene>
<evidence type="ECO:0000256" key="4">
    <source>
        <dbReference type="ARBA" id="ARBA00023136"/>
    </source>
</evidence>
<feature type="site" description="Important for catalytic activity" evidence="7">
    <location>
        <position position="221"/>
    </location>
</feature>
<feature type="transmembrane region" description="Helical" evidence="7">
    <location>
        <begin position="12"/>
        <end position="31"/>
    </location>
</feature>
<dbReference type="NCBIfam" id="TIGR00247">
    <property type="entry name" value="endolytic transglycosylase MltG"/>
    <property type="match status" value="1"/>
</dbReference>
<keyword evidence="1 7" id="KW-1003">Cell membrane</keyword>
<comment type="catalytic activity">
    <reaction evidence="7">
        <text>a peptidoglycan chain = a peptidoglycan chain with N-acetyl-1,6-anhydromuramyl-[peptide] at the reducing end + a peptidoglycan chain with N-acetylglucosamine at the non-reducing end.</text>
        <dbReference type="EC" id="4.2.2.29"/>
    </reaction>
</comment>
<dbReference type="Pfam" id="PF02618">
    <property type="entry name" value="YceG"/>
    <property type="match status" value="1"/>
</dbReference>
<dbReference type="EC" id="4.2.2.29" evidence="7"/>
<dbReference type="GO" id="GO:0005886">
    <property type="term" value="C:plasma membrane"/>
    <property type="evidence" value="ECO:0007669"/>
    <property type="project" value="UniProtKB-SubCell"/>
</dbReference>
<evidence type="ECO:0000256" key="7">
    <source>
        <dbReference type="HAMAP-Rule" id="MF_02065"/>
    </source>
</evidence>
<keyword evidence="5 7" id="KW-0456">Lyase</keyword>
<evidence type="ECO:0000256" key="2">
    <source>
        <dbReference type="ARBA" id="ARBA00022692"/>
    </source>
</evidence>
<protein>
    <recommendedName>
        <fullName evidence="7">Endolytic murein transglycosylase</fullName>
        <ecNumber evidence="7">4.2.2.29</ecNumber>
    </recommendedName>
    <alternativeName>
        <fullName evidence="7">Peptidoglycan lytic transglycosylase</fullName>
    </alternativeName>
    <alternativeName>
        <fullName evidence="7">Peptidoglycan polymerization terminase</fullName>
    </alternativeName>
</protein>
<accession>A0A1F5EM64</accession>
<organism evidence="8 9">
    <name type="scientific">Candidatus Campbellbacteria bacterium RIFCSPHIGHO2_12_FULL_35_10</name>
    <dbReference type="NCBI Taxonomy" id="1797578"/>
    <lineage>
        <taxon>Bacteria</taxon>
        <taxon>Candidatus Campbelliibacteriota</taxon>
    </lineage>
</organism>
<comment type="function">
    <text evidence="7">Functions as a peptidoglycan terminase that cleaves nascent peptidoglycan strands endolytically to terminate their elongation.</text>
</comment>
<evidence type="ECO:0000313" key="8">
    <source>
        <dbReference type="EMBL" id="OGD68482.1"/>
    </source>
</evidence>
<evidence type="ECO:0000313" key="9">
    <source>
        <dbReference type="Proteomes" id="UP000185891"/>
    </source>
</evidence>
<name>A0A1F5EM64_9BACT</name>
<proteinExistence type="inferred from homology"/>
<dbReference type="Gene3D" id="3.30.1490.480">
    <property type="entry name" value="Endolytic murein transglycosylase"/>
    <property type="match status" value="1"/>
</dbReference>
<comment type="caution">
    <text evidence="8">The sequence shown here is derived from an EMBL/GenBank/DDBJ whole genome shotgun (WGS) entry which is preliminary data.</text>
</comment>
<dbReference type="GO" id="GO:0009252">
    <property type="term" value="P:peptidoglycan biosynthetic process"/>
    <property type="evidence" value="ECO:0007669"/>
    <property type="project" value="UniProtKB-UniRule"/>
</dbReference>
<evidence type="ECO:0000256" key="1">
    <source>
        <dbReference type="ARBA" id="ARBA00022475"/>
    </source>
</evidence>
<sequence length="338" mass="38774">MLLHPKGKNKIFLSIIFGILLIIGLGIYFASSNLFNAPQKQSEPERLIIQIGKDDSKEVEDSLYEKGFIKNRLGFKIAFYGILNVNSRCIDCIMPGAYKISKSMSVFEIVKILKSDPYMKWVIIPEGYRKEQIADIFVEEFGWGDAQANEFIKRTNEVASIKEGIFFPDTYLIPLDESPTDVVDRLYARFNEKFNPYSKEAVSQDIKWTTLIKIASFVQREAGGKEDMPVIAGVLWNRLLQDMKLDIDATLQYVKGEKGDWWPVAKSIDKKIDSPYNTYMYEGLPPQPISNPGTSAIEAVLYPKKTDCLYYLHDSNRQIHCAETYEEHKENIEKFLSN</sequence>
<keyword evidence="6 7" id="KW-0961">Cell wall biogenesis/degradation</keyword>
<dbReference type="PANTHER" id="PTHR30518:SF2">
    <property type="entry name" value="ENDOLYTIC MUREIN TRANSGLYCOSYLASE"/>
    <property type="match status" value="1"/>
</dbReference>
<dbReference type="InterPro" id="IPR003770">
    <property type="entry name" value="MLTG-like"/>
</dbReference>
<keyword evidence="2 7" id="KW-0812">Transmembrane</keyword>